<feature type="domain" description="DUF4283" evidence="2">
    <location>
        <begin position="71"/>
        <end position="150"/>
    </location>
</feature>
<sequence>MEHGFLSQKGSGVGRGVKEKNLNVLNIGEVKDGELKRKGLNIHTLITQDENEADVAVPLESIHVVSERYANSVYSFFLVKRVAYPVVANYVRNTWGKFGLVKSMFSSSTGLFFFQFSFMDGLDSRLENGPWFICNNPLILKKWNPDVSLMKEDVVSVLVCVQLHGVPVTAFIEDGLSAIAMKIGGMSQESRLGGGEELEETLPGPRGVPVGSKVGFKPAKEYRPVAKKRNLNTNSNKNKGVEPTKEVSNSNPFHVLNAVANDVEFVRKLINKGKVTLVDGDGKPLKKVNYLGNHDSDDEVCLVDNDMAHSMATEMVGFGTKSLLEQWTDSYENGDYDEHPYVDDMYEGLPDKLQDIYFAIEVEFNSGSDLKVCVEILAYYGDKYDYGDDDLVTQYHMNHGASMIRFQKRPYKACPFSRSQSELKNKCEESSLREEPKRTLKGSETRTPRMLYNWIE</sequence>
<comment type="caution">
    <text evidence="3">The sequence shown here is derived from an EMBL/GenBank/DDBJ whole genome shotgun (WGS) entry which is preliminary data.</text>
</comment>
<evidence type="ECO:0000259" key="2">
    <source>
        <dbReference type="Pfam" id="PF14111"/>
    </source>
</evidence>
<dbReference type="EMBL" id="BQNB010015756">
    <property type="protein sequence ID" value="GJT43759.1"/>
    <property type="molecule type" value="Genomic_DNA"/>
</dbReference>
<dbReference type="InterPro" id="IPR025558">
    <property type="entry name" value="DUF4283"/>
</dbReference>
<organism evidence="3 4">
    <name type="scientific">Tanacetum coccineum</name>
    <dbReference type="NCBI Taxonomy" id="301880"/>
    <lineage>
        <taxon>Eukaryota</taxon>
        <taxon>Viridiplantae</taxon>
        <taxon>Streptophyta</taxon>
        <taxon>Embryophyta</taxon>
        <taxon>Tracheophyta</taxon>
        <taxon>Spermatophyta</taxon>
        <taxon>Magnoliopsida</taxon>
        <taxon>eudicotyledons</taxon>
        <taxon>Gunneridae</taxon>
        <taxon>Pentapetalae</taxon>
        <taxon>asterids</taxon>
        <taxon>campanulids</taxon>
        <taxon>Asterales</taxon>
        <taxon>Asteraceae</taxon>
        <taxon>Asteroideae</taxon>
        <taxon>Anthemideae</taxon>
        <taxon>Anthemidinae</taxon>
        <taxon>Tanacetum</taxon>
    </lineage>
</organism>
<dbReference type="Proteomes" id="UP001151760">
    <property type="component" value="Unassembled WGS sequence"/>
</dbReference>
<dbReference type="PANTHER" id="PTHR31286:SF99">
    <property type="entry name" value="DUF4283 DOMAIN-CONTAINING PROTEIN"/>
    <property type="match status" value="1"/>
</dbReference>
<evidence type="ECO:0000256" key="1">
    <source>
        <dbReference type="SAM" id="MobiDB-lite"/>
    </source>
</evidence>
<proteinExistence type="predicted"/>
<reference evidence="3" key="2">
    <citation type="submission" date="2022-01" db="EMBL/GenBank/DDBJ databases">
        <authorList>
            <person name="Yamashiro T."/>
            <person name="Shiraishi A."/>
            <person name="Satake H."/>
            <person name="Nakayama K."/>
        </authorList>
    </citation>
    <scope>NUCLEOTIDE SEQUENCE</scope>
</reference>
<dbReference type="Pfam" id="PF14111">
    <property type="entry name" value="DUF4283"/>
    <property type="match status" value="1"/>
</dbReference>
<dbReference type="InterPro" id="IPR040256">
    <property type="entry name" value="At4g02000-like"/>
</dbReference>
<feature type="region of interest" description="Disordered" evidence="1">
    <location>
        <begin position="225"/>
        <end position="248"/>
    </location>
</feature>
<evidence type="ECO:0000313" key="4">
    <source>
        <dbReference type="Proteomes" id="UP001151760"/>
    </source>
</evidence>
<dbReference type="PANTHER" id="PTHR31286">
    <property type="entry name" value="GLYCINE-RICH CELL WALL STRUCTURAL PROTEIN 1.8-LIKE"/>
    <property type="match status" value="1"/>
</dbReference>
<keyword evidence="4" id="KW-1185">Reference proteome</keyword>
<accession>A0ABQ5DY14</accession>
<reference evidence="3" key="1">
    <citation type="journal article" date="2022" name="Int. J. Mol. Sci.">
        <title>Draft Genome of Tanacetum Coccineum: Genomic Comparison of Closely Related Tanacetum-Family Plants.</title>
        <authorList>
            <person name="Yamashiro T."/>
            <person name="Shiraishi A."/>
            <person name="Nakayama K."/>
            <person name="Satake H."/>
        </authorList>
    </citation>
    <scope>NUCLEOTIDE SEQUENCE</scope>
</reference>
<name>A0ABQ5DY14_9ASTR</name>
<evidence type="ECO:0000313" key="3">
    <source>
        <dbReference type="EMBL" id="GJT43759.1"/>
    </source>
</evidence>
<gene>
    <name evidence="3" type="ORF">Tco_0952474</name>
</gene>
<protein>
    <submittedName>
        <fullName evidence="3">Retrotransposon protein, putative, unclassified</fullName>
    </submittedName>
</protein>
<feature type="region of interest" description="Disordered" evidence="1">
    <location>
        <begin position="190"/>
        <end position="210"/>
    </location>
</feature>